<protein>
    <submittedName>
        <fullName evidence="2">Uncharacterized protein</fullName>
    </submittedName>
</protein>
<proteinExistence type="predicted"/>
<dbReference type="Proteomes" id="UP000828390">
    <property type="component" value="Unassembled WGS sequence"/>
</dbReference>
<dbReference type="EMBL" id="JAIWYP010000011">
    <property type="protein sequence ID" value="KAH3739802.1"/>
    <property type="molecule type" value="Genomic_DNA"/>
</dbReference>
<evidence type="ECO:0000313" key="2">
    <source>
        <dbReference type="EMBL" id="KAH3739802.1"/>
    </source>
</evidence>
<name>A0A9D4D6W2_DREPO</name>
<accession>A0A9D4D6W2</accession>
<evidence type="ECO:0000313" key="3">
    <source>
        <dbReference type="Proteomes" id="UP000828390"/>
    </source>
</evidence>
<evidence type="ECO:0000256" key="1">
    <source>
        <dbReference type="SAM" id="MobiDB-lite"/>
    </source>
</evidence>
<reference evidence="2" key="2">
    <citation type="submission" date="2020-11" db="EMBL/GenBank/DDBJ databases">
        <authorList>
            <person name="McCartney M.A."/>
            <person name="Auch B."/>
            <person name="Kono T."/>
            <person name="Mallez S."/>
            <person name="Becker A."/>
            <person name="Gohl D.M."/>
            <person name="Silverstein K.A.T."/>
            <person name="Koren S."/>
            <person name="Bechman K.B."/>
            <person name="Herman A."/>
            <person name="Abrahante J.E."/>
            <person name="Garbe J."/>
        </authorList>
    </citation>
    <scope>NUCLEOTIDE SEQUENCE</scope>
    <source>
        <strain evidence="2">Duluth1</strain>
        <tissue evidence="2">Whole animal</tissue>
    </source>
</reference>
<gene>
    <name evidence="2" type="ORF">DPMN_046492</name>
</gene>
<keyword evidence="3" id="KW-1185">Reference proteome</keyword>
<organism evidence="2 3">
    <name type="scientific">Dreissena polymorpha</name>
    <name type="common">Zebra mussel</name>
    <name type="synonym">Mytilus polymorpha</name>
    <dbReference type="NCBI Taxonomy" id="45954"/>
    <lineage>
        <taxon>Eukaryota</taxon>
        <taxon>Metazoa</taxon>
        <taxon>Spiralia</taxon>
        <taxon>Lophotrochozoa</taxon>
        <taxon>Mollusca</taxon>
        <taxon>Bivalvia</taxon>
        <taxon>Autobranchia</taxon>
        <taxon>Heteroconchia</taxon>
        <taxon>Euheterodonta</taxon>
        <taxon>Imparidentia</taxon>
        <taxon>Neoheterodontei</taxon>
        <taxon>Myida</taxon>
        <taxon>Dreissenoidea</taxon>
        <taxon>Dreissenidae</taxon>
        <taxon>Dreissena</taxon>
    </lineage>
</organism>
<sequence length="177" mass="19551">MAAAIGNKCVFCFQVIKGTNYRNLTSNESLNDFGIILKQINLEETGNACNVCVNKLNRLRSFDKKIECLEIEKSELLQTIKSLPGAVAKSKGGNVTPHGSKKVKRALESSPSGLTPKSKRTLFRTPRKPTVFATSTTGEKSLKVDASTSTCTNTLPTRRKFDVKVMITRRNTFPSFF</sequence>
<dbReference type="AlphaFoldDB" id="A0A9D4D6W2"/>
<reference evidence="2" key="1">
    <citation type="journal article" date="2019" name="bioRxiv">
        <title>The Genome of the Zebra Mussel, Dreissena polymorpha: A Resource for Invasive Species Research.</title>
        <authorList>
            <person name="McCartney M.A."/>
            <person name="Auch B."/>
            <person name="Kono T."/>
            <person name="Mallez S."/>
            <person name="Zhang Y."/>
            <person name="Obille A."/>
            <person name="Becker A."/>
            <person name="Abrahante J.E."/>
            <person name="Garbe J."/>
            <person name="Badalamenti J.P."/>
            <person name="Herman A."/>
            <person name="Mangelson H."/>
            <person name="Liachko I."/>
            <person name="Sullivan S."/>
            <person name="Sone E.D."/>
            <person name="Koren S."/>
            <person name="Silverstein K.A.T."/>
            <person name="Beckman K.B."/>
            <person name="Gohl D.M."/>
        </authorList>
    </citation>
    <scope>NUCLEOTIDE SEQUENCE</scope>
    <source>
        <strain evidence="2">Duluth1</strain>
        <tissue evidence="2">Whole animal</tissue>
    </source>
</reference>
<comment type="caution">
    <text evidence="2">The sequence shown here is derived from an EMBL/GenBank/DDBJ whole genome shotgun (WGS) entry which is preliminary data.</text>
</comment>
<feature type="region of interest" description="Disordered" evidence="1">
    <location>
        <begin position="88"/>
        <end position="120"/>
    </location>
</feature>